<keyword evidence="1" id="KW-0732">Signal</keyword>
<dbReference type="AlphaFoldDB" id="A0A8E7KD16"/>
<reference evidence="3" key="2">
    <citation type="journal article" date="2015" name="Genome Announc.">
        <title>Draft Genome Sequence of Salmonella enterica subsp. enterica Serovar Give, Isolated from an Imported Chili Powder Product.</title>
        <authorList>
            <person name="Wang H."/>
            <person name="Chen Y."/>
            <person name="Ayers S."/>
            <person name="Melka D."/>
            <person name="Laasri A."/>
            <person name="Payne J.S."/>
            <person name="Zheng J."/>
            <person name="Son I."/>
            <person name="Timme R."/>
            <person name="Kastanis G."/>
            <person name="Hammack T.S."/>
            <person name="Strain E."/>
            <person name="Allard M.W."/>
            <person name="Evans P.S."/>
            <person name="Brown E.W."/>
        </authorList>
    </citation>
    <scope>NUCLEOTIDE SEQUENCE</scope>
    <source>
        <plasmid evidence="3">pCFSAN012622</plasmid>
    </source>
</reference>
<accession>A0A8E7KD16</accession>
<dbReference type="Gene3D" id="2.60.40.1370">
    <property type="entry name" value="Bacterial adhesin receptor binding domain"/>
    <property type="match status" value="1"/>
</dbReference>
<dbReference type="EMBL" id="CP075038">
    <property type="protein sequence ID" value="QVY01273.1"/>
    <property type="molecule type" value="Genomic_DNA"/>
</dbReference>
<feature type="chain" id="PRO_5034948328" evidence="1">
    <location>
        <begin position="20"/>
        <end position="333"/>
    </location>
</feature>
<keyword evidence="3" id="KW-0614">Plasmid</keyword>
<dbReference type="GO" id="GO:0030246">
    <property type="term" value="F:carbohydrate binding"/>
    <property type="evidence" value="ECO:0007669"/>
    <property type="project" value="InterPro"/>
</dbReference>
<dbReference type="GO" id="GO:0007155">
    <property type="term" value="P:cell adhesion"/>
    <property type="evidence" value="ECO:0007669"/>
    <property type="project" value="InterPro"/>
</dbReference>
<feature type="signal peptide" evidence="1">
    <location>
        <begin position="1"/>
        <end position="19"/>
    </location>
</feature>
<dbReference type="RefSeq" id="WP_031570277.1">
    <property type="nucleotide sequence ID" value="NZ_CP075038.1"/>
</dbReference>
<dbReference type="Pfam" id="PF03627">
    <property type="entry name" value="PapG_N"/>
    <property type="match status" value="1"/>
</dbReference>
<dbReference type="InterPro" id="IPR038420">
    <property type="entry name" value="PapG_carbohydrate-bd_sf"/>
</dbReference>
<evidence type="ECO:0000259" key="2">
    <source>
        <dbReference type="Pfam" id="PF03627"/>
    </source>
</evidence>
<name>A0A8E7KD16_SALET</name>
<sequence>MRKLFISCLVGAFSLKANAAYRHFLFSPLTPINIETDVITVDDYTTSINLSASGGPNGPMWGTNLMSRCSGGSDLDSATQDKTAWLIVPKQVKVNGIQIIVDVLNNNGWFEPNQRFPSGYTGKITQKTERTLLETCWTEGDRQLVTFFWRDATVKLTIPKQKILPGSYSVLVPYYYGHEENKFTDEPAPAYDIPAKIISSGNTKGNFSVTINVTSKCNLDTSPVNLSHGLMAGRGADGNQTKSYNLNVTCTPGTSLSVKLLGSQKVSGKTDNYTKCGTGGMCELTFDNGKYNETMTVNNNKTLSIKSTYRLNDITKPVAESFEGSGVLQVQVN</sequence>
<organism evidence="3">
    <name type="scientific">Salmonella enterica subsp. enterica serovar Give</name>
    <dbReference type="NCBI Taxonomy" id="46626"/>
    <lineage>
        <taxon>Bacteria</taxon>
        <taxon>Pseudomonadati</taxon>
        <taxon>Pseudomonadota</taxon>
        <taxon>Gammaproteobacteria</taxon>
        <taxon>Enterobacterales</taxon>
        <taxon>Enterobacteriaceae</taxon>
        <taxon>Salmonella</taxon>
    </lineage>
</organism>
<dbReference type="SUPFAM" id="SSF49401">
    <property type="entry name" value="Bacterial adhesins"/>
    <property type="match status" value="1"/>
</dbReference>
<feature type="domain" description="PapG carbohydrate-binding" evidence="2">
    <location>
        <begin position="79"/>
        <end position="220"/>
    </location>
</feature>
<evidence type="ECO:0000313" key="3">
    <source>
        <dbReference type="EMBL" id="QVY01273.1"/>
    </source>
</evidence>
<keyword evidence="3" id="KW-0946">Virion</keyword>
<gene>
    <name evidence="3" type="ORF">GJ28_22610</name>
</gene>
<dbReference type="InterPro" id="IPR008966">
    <property type="entry name" value="Adhesion_dom_sf"/>
</dbReference>
<protein>
    <submittedName>
        <fullName evidence="3">Spore coat protein U domain-containing protein</fullName>
    </submittedName>
</protein>
<keyword evidence="3" id="KW-0167">Capsid protein</keyword>
<reference evidence="3" key="1">
    <citation type="submission" date="2014-06" db="EMBL/GenBank/DDBJ databases">
        <authorList>
            <person name="Strain E.A."/>
            <person name="Allard M.W."/>
            <person name="Payne J.S."/>
            <person name="Evans P.S."/>
            <person name="Timme R."/>
        </authorList>
    </citation>
    <scope>NUCLEOTIDE SEQUENCE</scope>
    <source>
        <plasmid evidence="3">pCFSAN012622</plasmid>
    </source>
</reference>
<proteinExistence type="predicted"/>
<dbReference type="InterPro" id="IPR005310">
    <property type="entry name" value="PapG_carb-bd_N"/>
</dbReference>
<reference evidence="3" key="3">
    <citation type="submission" date="2021-05" db="EMBL/GenBank/DDBJ databases">
        <title>Whole genome PacBio Sequel sequence of Salmonella enterica subsp. enterica.</title>
        <authorList>
            <person name="Hoffmann M."/>
            <person name="Balkey M."/>
            <person name="Luo Y."/>
        </authorList>
    </citation>
    <scope>NUCLEOTIDE SEQUENCE</scope>
    <source>
        <plasmid evidence="3">pCFSAN012622</plasmid>
    </source>
</reference>
<evidence type="ECO:0000256" key="1">
    <source>
        <dbReference type="SAM" id="SignalP"/>
    </source>
</evidence>
<geneLocation type="plasmid" evidence="3">
    <name>pCFSAN012622</name>
</geneLocation>